<protein>
    <submittedName>
        <fullName evidence="1">Uncharacterized protein</fullName>
    </submittedName>
</protein>
<dbReference type="AlphaFoldDB" id="A0A1E3AD67"/>
<evidence type="ECO:0000313" key="1">
    <source>
        <dbReference type="EMBL" id="ODM06381.1"/>
    </source>
</evidence>
<organism evidence="1 2">
    <name type="scientific">Eisenbergiella tayi</name>
    <dbReference type="NCBI Taxonomy" id="1432052"/>
    <lineage>
        <taxon>Bacteria</taxon>
        <taxon>Bacillati</taxon>
        <taxon>Bacillota</taxon>
        <taxon>Clostridia</taxon>
        <taxon>Lachnospirales</taxon>
        <taxon>Lachnospiraceae</taxon>
        <taxon>Eisenbergiella</taxon>
    </lineage>
</organism>
<proteinExistence type="predicted"/>
<dbReference type="EMBL" id="MCGH01000002">
    <property type="protein sequence ID" value="ODM06381.1"/>
    <property type="molecule type" value="Genomic_DNA"/>
</dbReference>
<sequence length="156" mass="18473">MSYYASGFLASVSKKSSFDKKEPFFEKTDYSLDDIYRCLSFFDRQKENLPVWLNDKIKENYGRDASLIYYDVTNYYFESDGQNDFLSKDYLFDYYDEVLRDIGAALGIDFSKRIRTLGEIKCNSACFHDRRLQRPFQKRPRHNCRGAHTAISFVSF</sequence>
<comment type="caution">
    <text evidence="1">The sequence shown here is derived from an EMBL/GenBank/DDBJ whole genome shotgun (WGS) entry which is preliminary data.</text>
</comment>
<dbReference type="RefSeq" id="WP_069152343.1">
    <property type="nucleotide sequence ID" value="NZ_MCGH01000002.1"/>
</dbReference>
<name>A0A1E3AD67_9FIRM</name>
<evidence type="ECO:0000313" key="2">
    <source>
        <dbReference type="Proteomes" id="UP000094067"/>
    </source>
</evidence>
<reference evidence="1 2" key="1">
    <citation type="submission" date="2016-07" db="EMBL/GenBank/DDBJ databases">
        <title>Characterization of isolates of Eisenbergiella tayi derived from blood cultures, using whole genome sequencing.</title>
        <authorList>
            <person name="Burdz T."/>
            <person name="Wiebe D."/>
            <person name="Huynh C."/>
            <person name="Bernard K."/>
        </authorList>
    </citation>
    <scope>NUCLEOTIDE SEQUENCE [LARGE SCALE GENOMIC DNA]</scope>
    <source>
        <strain evidence="1 2">NML 110608</strain>
    </source>
</reference>
<dbReference type="Proteomes" id="UP000094067">
    <property type="component" value="Unassembled WGS sequence"/>
</dbReference>
<accession>A0A1E3AD67</accession>
<gene>
    <name evidence="1" type="ORF">BEI61_02271</name>
</gene>